<feature type="region of interest" description="Disordered" evidence="1">
    <location>
        <begin position="163"/>
        <end position="195"/>
    </location>
</feature>
<evidence type="ECO:0000313" key="3">
    <source>
        <dbReference type="EMBL" id="KIM97288.1"/>
    </source>
</evidence>
<dbReference type="PANTHER" id="PTHR24148">
    <property type="entry name" value="ANKYRIN REPEAT DOMAIN-CONTAINING PROTEIN 39 HOMOLOG-RELATED"/>
    <property type="match status" value="1"/>
</dbReference>
<evidence type="ECO:0000313" key="4">
    <source>
        <dbReference type="Proteomes" id="UP000054321"/>
    </source>
</evidence>
<sequence length="638" mass="72507">MADYSPYLPLNIDLDEVRLFSFDADQPYDCAIDTPLNITFHTVSLSSGPQYRALSYFWGNEHTGAVFCNGSKIEITQNCLTALHRLRTRSIDDNIDPSSFDTEKVYFWVDAICINQSNNDEKAGQMKLMGRIYSNAMEALAYIGEPLTKGRDLKLLDIIEDKSRGEDGQSEQSEAGRANHGELSPGKDESPRDGDSEWKAVAELFIRPWFCRTWTLQEAVLPEALCCIFGEAVFAFENIETLAPIWRELTTIEMFGRRWEGKDSWAFGRSLTMKQCCNLSISNYETAYMIRKGWWCGQLVAGIDVLQANRHRRCKDARDQIFAFLSFMSDIERAEFAPRFTDSLRSLFSSVSSYYAKYGEALKLLHFSSNSEFVNLADTPSWAPDWHNQLIGKPLSFRLYHCATRAKESTSLSADEQILQVRGFIVDDVQFATGWIVPDGEYYDIEDEGCNIKHVLDLIYKKIALFEMPECPYLDEMRACYGGEQARKEAVWRALVASSDGRDGRPTAQQRQEYNAFIEWAALGPYVDIDFRLANLERNLEIHSSFLKRFLDIQAYRKITITKAGRIGTIPSDFKHGDKIAVMLGAPTPLIIRPSKGSTTLTVVGPCYLDGIMENELFKEDGNLVNPDLYETEDFQIA</sequence>
<evidence type="ECO:0000256" key="1">
    <source>
        <dbReference type="SAM" id="MobiDB-lite"/>
    </source>
</evidence>
<reference evidence="4" key="2">
    <citation type="submission" date="2015-01" db="EMBL/GenBank/DDBJ databases">
        <title>Evolutionary Origins and Diversification of the Mycorrhizal Mutualists.</title>
        <authorList>
            <consortium name="DOE Joint Genome Institute"/>
            <consortium name="Mycorrhizal Genomics Consortium"/>
            <person name="Kohler A."/>
            <person name="Kuo A."/>
            <person name="Nagy L.G."/>
            <person name="Floudas D."/>
            <person name="Copeland A."/>
            <person name="Barry K.W."/>
            <person name="Cichocki N."/>
            <person name="Veneault-Fourrey C."/>
            <person name="LaButti K."/>
            <person name="Lindquist E.A."/>
            <person name="Lipzen A."/>
            <person name="Lundell T."/>
            <person name="Morin E."/>
            <person name="Murat C."/>
            <person name="Riley R."/>
            <person name="Ohm R."/>
            <person name="Sun H."/>
            <person name="Tunlid A."/>
            <person name="Henrissat B."/>
            <person name="Grigoriev I.V."/>
            <person name="Hibbett D.S."/>
            <person name="Martin F."/>
        </authorList>
    </citation>
    <scope>NUCLEOTIDE SEQUENCE [LARGE SCALE GENOMIC DNA]</scope>
    <source>
        <strain evidence="4">Zn</strain>
    </source>
</reference>
<evidence type="ECO:0000259" key="2">
    <source>
        <dbReference type="Pfam" id="PF06985"/>
    </source>
</evidence>
<feature type="compositionally biased region" description="Basic and acidic residues" evidence="1">
    <location>
        <begin position="177"/>
        <end position="195"/>
    </location>
</feature>
<gene>
    <name evidence="3" type="ORF">OIDMADRAFT_57916</name>
</gene>
<dbReference type="Pfam" id="PF26639">
    <property type="entry name" value="Het-6_barrel"/>
    <property type="match status" value="1"/>
</dbReference>
<name>A0A0C3CED6_OIDMZ</name>
<keyword evidence="4" id="KW-1185">Reference proteome</keyword>
<feature type="domain" description="Heterokaryon incompatibility" evidence="2">
    <location>
        <begin position="51"/>
        <end position="218"/>
    </location>
</feature>
<dbReference type="Pfam" id="PF06985">
    <property type="entry name" value="HET"/>
    <property type="match status" value="1"/>
</dbReference>
<dbReference type="EMBL" id="KN832882">
    <property type="protein sequence ID" value="KIM97288.1"/>
    <property type="molecule type" value="Genomic_DNA"/>
</dbReference>
<dbReference type="OrthoDB" id="3553147at2759"/>
<dbReference type="PANTHER" id="PTHR24148:SF64">
    <property type="entry name" value="HETEROKARYON INCOMPATIBILITY DOMAIN-CONTAINING PROTEIN"/>
    <property type="match status" value="1"/>
</dbReference>
<organism evidence="3 4">
    <name type="scientific">Oidiodendron maius (strain Zn)</name>
    <dbReference type="NCBI Taxonomy" id="913774"/>
    <lineage>
        <taxon>Eukaryota</taxon>
        <taxon>Fungi</taxon>
        <taxon>Dikarya</taxon>
        <taxon>Ascomycota</taxon>
        <taxon>Pezizomycotina</taxon>
        <taxon>Leotiomycetes</taxon>
        <taxon>Leotiomycetes incertae sedis</taxon>
        <taxon>Myxotrichaceae</taxon>
        <taxon>Oidiodendron</taxon>
    </lineage>
</organism>
<dbReference type="InterPro" id="IPR010730">
    <property type="entry name" value="HET"/>
</dbReference>
<protein>
    <recommendedName>
        <fullName evidence="2">Heterokaryon incompatibility domain-containing protein</fullName>
    </recommendedName>
</protein>
<accession>A0A0C3CED6</accession>
<dbReference type="InParanoid" id="A0A0C3CED6"/>
<reference evidence="3 4" key="1">
    <citation type="submission" date="2014-04" db="EMBL/GenBank/DDBJ databases">
        <authorList>
            <consortium name="DOE Joint Genome Institute"/>
            <person name="Kuo A."/>
            <person name="Martino E."/>
            <person name="Perotto S."/>
            <person name="Kohler A."/>
            <person name="Nagy L.G."/>
            <person name="Floudas D."/>
            <person name="Copeland A."/>
            <person name="Barry K.W."/>
            <person name="Cichocki N."/>
            <person name="Veneault-Fourrey C."/>
            <person name="LaButti K."/>
            <person name="Lindquist E.A."/>
            <person name="Lipzen A."/>
            <person name="Lundell T."/>
            <person name="Morin E."/>
            <person name="Murat C."/>
            <person name="Sun H."/>
            <person name="Tunlid A."/>
            <person name="Henrissat B."/>
            <person name="Grigoriev I.V."/>
            <person name="Hibbett D.S."/>
            <person name="Martin F."/>
            <person name="Nordberg H.P."/>
            <person name="Cantor M.N."/>
            <person name="Hua S.X."/>
        </authorList>
    </citation>
    <scope>NUCLEOTIDE SEQUENCE [LARGE SCALE GENOMIC DNA]</scope>
    <source>
        <strain evidence="3 4">Zn</strain>
    </source>
</reference>
<dbReference type="InterPro" id="IPR052895">
    <property type="entry name" value="HetReg/Transcr_Mod"/>
</dbReference>
<dbReference type="Proteomes" id="UP000054321">
    <property type="component" value="Unassembled WGS sequence"/>
</dbReference>
<proteinExistence type="predicted"/>
<dbReference type="HOGENOM" id="CLU_004184_7_5_1"/>
<dbReference type="STRING" id="913774.A0A0C3CED6"/>
<dbReference type="AlphaFoldDB" id="A0A0C3CED6"/>